<evidence type="ECO:0000313" key="1">
    <source>
        <dbReference type="EMBL" id="PRQ18915.1"/>
    </source>
</evidence>
<accession>A0A2P6PAG6</accession>
<keyword evidence="2" id="KW-1185">Reference proteome</keyword>
<reference evidence="1 2" key="1">
    <citation type="journal article" date="2018" name="Nat. Genet.">
        <title>The Rosa genome provides new insights in the design of modern roses.</title>
        <authorList>
            <person name="Bendahmane M."/>
        </authorList>
    </citation>
    <scope>NUCLEOTIDE SEQUENCE [LARGE SCALE GENOMIC DNA]</scope>
    <source>
        <strain evidence="2">cv. Old Blush</strain>
    </source>
</reference>
<name>A0A2P6PAG6_ROSCH</name>
<dbReference type="EMBL" id="PDCK01000045">
    <property type="protein sequence ID" value="PRQ18915.1"/>
    <property type="molecule type" value="Genomic_DNA"/>
</dbReference>
<comment type="caution">
    <text evidence="1">The sequence shown here is derived from an EMBL/GenBank/DDBJ whole genome shotgun (WGS) entry which is preliminary data.</text>
</comment>
<evidence type="ECO:0000313" key="2">
    <source>
        <dbReference type="Proteomes" id="UP000238479"/>
    </source>
</evidence>
<dbReference type="Gramene" id="PRQ18915">
    <property type="protein sequence ID" value="PRQ18915"/>
    <property type="gene ID" value="RchiOBHm_Chr7g0211421"/>
</dbReference>
<dbReference type="Proteomes" id="UP000238479">
    <property type="component" value="Chromosome 7"/>
</dbReference>
<sequence length="123" mass="14207">MVYKFYFPQTHFKSSPPKLNLDLNPDSLTHEHTISVFAWLADEARSMVALSFFYWATGFAKFRYFMRLYIFYAMSIFGNGNVERTHEVVQCMVRSFVEIGIRDAVEVDGDDKPQVSELTISSG</sequence>
<gene>
    <name evidence="1" type="ORF">RchiOBHm_Chr7g0211421</name>
</gene>
<dbReference type="AlphaFoldDB" id="A0A2P6PAG6"/>
<proteinExistence type="predicted"/>
<protein>
    <submittedName>
        <fullName evidence="1">Uncharacterized protein</fullName>
    </submittedName>
</protein>
<dbReference type="STRING" id="74649.A0A2P6PAG6"/>
<organism evidence="1 2">
    <name type="scientific">Rosa chinensis</name>
    <name type="common">China rose</name>
    <dbReference type="NCBI Taxonomy" id="74649"/>
    <lineage>
        <taxon>Eukaryota</taxon>
        <taxon>Viridiplantae</taxon>
        <taxon>Streptophyta</taxon>
        <taxon>Embryophyta</taxon>
        <taxon>Tracheophyta</taxon>
        <taxon>Spermatophyta</taxon>
        <taxon>Magnoliopsida</taxon>
        <taxon>eudicotyledons</taxon>
        <taxon>Gunneridae</taxon>
        <taxon>Pentapetalae</taxon>
        <taxon>rosids</taxon>
        <taxon>fabids</taxon>
        <taxon>Rosales</taxon>
        <taxon>Rosaceae</taxon>
        <taxon>Rosoideae</taxon>
        <taxon>Rosoideae incertae sedis</taxon>
        <taxon>Rosa</taxon>
    </lineage>
</organism>